<dbReference type="Proteomes" id="UP001374535">
    <property type="component" value="Chromosome 6"/>
</dbReference>
<dbReference type="EMBL" id="CP144695">
    <property type="protein sequence ID" value="WVZ06103.1"/>
    <property type="molecule type" value="Genomic_DNA"/>
</dbReference>
<dbReference type="AlphaFoldDB" id="A0AAQ3NCM9"/>
<evidence type="ECO:0000313" key="2">
    <source>
        <dbReference type="Proteomes" id="UP001374535"/>
    </source>
</evidence>
<keyword evidence="2" id="KW-1185">Reference proteome</keyword>
<sequence>MKQEKAQHVLAIMKIQFWIWFAWDGNLWVEKEIGGDLTEAEWTGGLVEGREKSGVRVIGYGESTREGEEGMRRTHLSCGGGIAPLEVVSVQIGVIIEEREERNGGKIERFRGKNGGKDECLGMENGGRTGWKEEWRQKRWDCVKKSKNSCEFLEGERGILIETPRGVRRGRKECSEEDMDDDRSELQPSWIQRVELPEGMQLF</sequence>
<accession>A0AAQ3NCM9</accession>
<evidence type="ECO:0000313" key="1">
    <source>
        <dbReference type="EMBL" id="WVZ06103.1"/>
    </source>
</evidence>
<organism evidence="1 2">
    <name type="scientific">Vigna mungo</name>
    <name type="common">Black gram</name>
    <name type="synonym">Phaseolus mungo</name>
    <dbReference type="NCBI Taxonomy" id="3915"/>
    <lineage>
        <taxon>Eukaryota</taxon>
        <taxon>Viridiplantae</taxon>
        <taxon>Streptophyta</taxon>
        <taxon>Embryophyta</taxon>
        <taxon>Tracheophyta</taxon>
        <taxon>Spermatophyta</taxon>
        <taxon>Magnoliopsida</taxon>
        <taxon>eudicotyledons</taxon>
        <taxon>Gunneridae</taxon>
        <taxon>Pentapetalae</taxon>
        <taxon>rosids</taxon>
        <taxon>fabids</taxon>
        <taxon>Fabales</taxon>
        <taxon>Fabaceae</taxon>
        <taxon>Papilionoideae</taxon>
        <taxon>50 kb inversion clade</taxon>
        <taxon>NPAAA clade</taxon>
        <taxon>indigoferoid/millettioid clade</taxon>
        <taxon>Phaseoleae</taxon>
        <taxon>Vigna</taxon>
    </lineage>
</organism>
<gene>
    <name evidence="1" type="ORF">V8G54_019449</name>
</gene>
<reference evidence="1 2" key="1">
    <citation type="journal article" date="2023" name="Life. Sci Alliance">
        <title>Evolutionary insights into 3D genome organization and epigenetic landscape of Vigna mungo.</title>
        <authorList>
            <person name="Junaid A."/>
            <person name="Singh B."/>
            <person name="Bhatia S."/>
        </authorList>
    </citation>
    <scope>NUCLEOTIDE SEQUENCE [LARGE SCALE GENOMIC DNA]</scope>
    <source>
        <strain evidence="1">Urdbean</strain>
    </source>
</reference>
<protein>
    <submittedName>
        <fullName evidence="1">Uncharacterized protein</fullName>
    </submittedName>
</protein>
<name>A0AAQ3NCM9_VIGMU</name>
<proteinExistence type="predicted"/>